<feature type="non-terminal residue" evidence="2">
    <location>
        <position position="106"/>
    </location>
</feature>
<name>A0A8T0INI6_CERPU</name>
<comment type="caution">
    <text evidence="2">The sequence shown here is derived from an EMBL/GenBank/DDBJ whole genome shotgun (WGS) entry which is preliminary data.</text>
</comment>
<protein>
    <submittedName>
        <fullName evidence="2">Uncharacterized protein</fullName>
    </submittedName>
</protein>
<keyword evidence="3" id="KW-1185">Reference proteome</keyword>
<dbReference type="Proteomes" id="UP000822688">
    <property type="component" value="Chromosome 3"/>
</dbReference>
<reference evidence="2" key="1">
    <citation type="submission" date="2020-06" db="EMBL/GenBank/DDBJ databases">
        <title>WGS assembly of Ceratodon purpureus strain R40.</title>
        <authorList>
            <person name="Carey S.B."/>
            <person name="Jenkins J."/>
            <person name="Shu S."/>
            <person name="Lovell J.T."/>
            <person name="Sreedasyam A."/>
            <person name="Maumus F."/>
            <person name="Tiley G.P."/>
            <person name="Fernandez-Pozo N."/>
            <person name="Barry K."/>
            <person name="Chen C."/>
            <person name="Wang M."/>
            <person name="Lipzen A."/>
            <person name="Daum C."/>
            <person name="Saski C.A."/>
            <person name="Payton A.C."/>
            <person name="Mcbreen J.C."/>
            <person name="Conrad R.E."/>
            <person name="Kollar L.M."/>
            <person name="Olsson S."/>
            <person name="Huttunen S."/>
            <person name="Landis J.B."/>
            <person name="Wickett N.J."/>
            <person name="Johnson M.G."/>
            <person name="Rensing S.A."/>
            <person name="Grimwood J."/>
            <person name="Schmutz J."/>
            <person name="Mcdaniel S.F."/>
        </authorList>
    </citation>
    <scope>NUCLEOTIDE SEQUENCE</scope>
    <source>
        <strain evidence="2">R40</strain>
    </source>
</reference>
<proteinExistence type="predicted"/>
<gene>
    <name evidence="2" type="ORF">KC19_3G188200</name>
</gene>
<accession>A0A8T0INI6</accession>
<evidence type="ECO:0000313" key="2">
    <source>
        <dbReference type="EMBL" id="KAG0584138.1"/>
    </source>
</evidence>
<evidence type="ECO:0000256" key="1">
    <source>
        <dbReference type="SAM" id="MobiDB-lite"/>
    </source>
</evidence>
<organism evidence="2 3">
    <name type="scientific">Ceratodon purpureus</name>
    <name type="common">Fire moss</name>
    <name type="synonym">Dicranum purpureum</name>
    <dbReference type="NCBI Taxonomy" id="3225"/>
    <lineage>
        <taxon>Eukaryota</taxon>
        <taxon>Viridiplantae</taxon>
        <taxon>Streptophyta</taxon>
        <taxon>Embryophyta</taxon>
        <taxon>Bryophyta</taxon>
        <taxon>Bryophytina</taxon>
        <taxon>Bryopsida</taxon>
        <taxon>Dicranidae</taxon>
        <taxon>Pseudoditrichales</taxon>
        <taxon>Ditrichaceae</taxon>
        <taxon>Ceratodon</taxon>
    </lineage>
</organism>
<dbReference type="EMBL" id="CM026423">
    <property type="protein sequence ID" value="KAG0584138.1"/>
    <property type="molecule type" value="Genomic_DNA"/>
</dbReference>
<dbReference type="AlphaFoldDB" id="A0A8T0INI6"/>
<feature type="region of interest" description="Disordered" evidence="1">
    <location>
        <begin position="1"/>
        <end position="45"/>
    </location>
</feature>
<sequence>MKITPTPHANHQQQQRANGGEPNGCMDLSIGVAPPPRVPGESERDKDALMARHTATVLAMDWIQRHDHHSQLVHHDAGLRIALSTTLLRVWSQFTGMSSARSWGLS</sequence>
<evidence type="ECO:0000313" key="3">
    <source>
        <dbReference type="Proteomes" id="UP000822688"/>
    </source>
</evidence>
<feature type="compositionally biased region" description="Polar residues" evidence="1">
    <location>
        <begin position="7"/>
        <end position="17"/>
    </location>
</feature>